<protein>
    <recommendedName>
        <fullName evidence="2">DUF7704 domain-containing protein</fullName>
    </recommendedName>
</protein>
<dbReference type="Pfam" id="PF24803">
    <property type="entry name" value="DUF7704"/>
    <property type="match status" value="1"/>
</dbReference>
<keyword evidence="1" id="KW-0472">Membrane</keyword>
<evidence type="ECO:0000313" key="4">
    <source>
        <dbReference type="Proteomes" id="UP000800093"/>
    </source>
</evidence>
<gene>
    <name evidence="3" type="ORF">CC78DRAFT_154335</name>
</gene>
<keyword evidence="1" id="KW-0812">Transmembrane</keyword>
<feature type="domain" description="DUF7704" evidence="2">
    <location>
        <begin position="10"/>
        <end position="142"/>
    </location>
</feature>
<feature type="transmembrane region" description="Helical" evidence="1">
    <location>
        <begin position="12"/>
        <end position="37"/>
    </location>
</feature>
<dbReference type="Proteomes" id="UP000800093">
    <property type="component" value="Unassembled WGS sequence"/>
</dbReference>
<proteinExistence type="predicted"/>
<sequence>MAANNELPYVPLLYRLLFLYLEPLFAINGALLCLFSPATFLRTFSATAIYASSNQPIYDQLAATYILFAFNEAIVLRTTKDLRVWRTIILGILVCDVLHLYAAWRVLGVSFWDPRDWRVEEWTNFGLLYGPGVIRVMFLLGIGIKEKEKKR</sequence>
<dbReference type="AlphaFoldDB" id="A0A9P4N8S5"/>
<dbReference type="PANTHER" id="PTHR37019">
    <property type="entry name" value="CHROMOSOME 1, WHOLE GENOME SHOTGUN SEQUENCE"/>
    <property type="match status" value="1"/>
</dbReference>
<keyword evidence="4" id="KW-1185">Reference proteome</keyword>
<feature type="transmembrane region" description="Helical" evidence="1">
    <location>
        <begin position="57"/>
        <end position="76"/>
    </location>
</feature>
<dbReference type="EMBL" id="ML986599">
    <property type="protein sequence ID" value="KAF2266321.1"/>
    <property type="molecule type" value="Genomic_DNA"/>
</dbReference>
<organism evidence="3 4">
    <name type="scientific">Lojkania enalia</name>
    <dbReference type="NCBI Taxonomy" id="147567"/>
    <lineage>
        <taxon>Eukaryota</taxon>
        <taxon>Fungi</taxon>
        <taxon>Dikarya</taxon>
        <taxon>Ascomycota</taxon>
        <taxon>Pezizomycotina</taxon>
        <taxon>Dothideomycetes</taxon>
        <taxon>Pleosporomycetidae</taxon>
        <taxon>Pleosporales</taxon>
        <taxon>Pleosporales incertae sedis</taxon>
        <taxon>Lojkania</taxon>
    </lineage>
</organism>
<evidence type="ECO:0000259" key="2">
    <source>
        <dbReference type="Pfam" id="PF24803"/>
    </source>
</evidence>
<dbReference type="InterPro" id="IPR056121">
    <property type="entry name" value="DUF7704"/>
</dbReference>
<keyword evidence="1" id="KW-1133">Transmembrane helix</keyword>
<feature type="transmembrane region" description="Helical" evidence="1">
    <location>
        <begin position="127"/>
        <end position="144"/>
    </location>
</feature>
<reference evidence="4" key="1">
    <citation type="journal article" date="2020" name="Stud. Mycol.">
        <title>101 Dothideomycetes genomes: A test case for predicting lifestyles and emergence of pathogens.</title>
        <authorList>
            <person name="Haridas S."/>
            <person name="Albert R."/>
            <person name="Binder M."/>
            <person name="Bloem J."/>
            <person name="LaButti K."/>
            <person name="Salamov A."/>
            <person name="Andreopoulos B."/>
            <person name="Baker S."/>
            <person name="Barry K."/>
            <person name="Bills G."/>
            <person name="Bluhm B."/>
            <person name="Cannon C."/>
            <person name="Castanera R."/>
            <person name="Culley D."/>
            <person name="Daum C."/>
            <person name="Ezra D."/>
            <person name="Gonzalez J."/>
            <person name="Henrissat B."/>
            <person name="Kuo A."/>
            <person name="Liang C."/>
            <person name="Lipzen A."/>
            <person name="Lutzoni F."/>
            <person name="Magnuson J."/>
            <person name="Mondo S."/>
            <person name="Nolan M."/>
            <person name="Ohm R."/>
            <person name="Pangilinan J."/>
            <person name="Park H.-J."/>
            <person name="Ramirez L."/>
            <person name="Alfaro M."/>
            <person name="Sun H."/>
            <person name="Tritt A."/>
            <person name="Yoshinaga Y."/>
            <person name="Zwiers L.-H."/>
            <person name="Turgeon B."/>
            <person name="Goodwin S."/>
            <person name="Spatafora J."/>
            <person name="Crous P."/>
            <person name="Grigoriev I."/>
        </authorList>
    </citation>
    <scope>NUCLEOTIDE SEQUENCE [LARGE SCALE GENOMIC DNA]</scope>
    <source>
        <strain evidence="4">CBS 304.66</strain>
    </source>
</reference>
<dbReference type="PANTHER" id="PTHR37019:SF1">
    <property type="entry name" value="EXPERA DOMAIN-CONTAINING PROTEIN"/>
    <property type="match status" value="1"/>
</dbReference>
<evidence type="ECO:0000313" key="3">
    <source>
        <dbReference type="EMBL" id="KAF2266321.1"/>
    </source>
</evidence>
<evidence type="ECO:0000256" key="1">
    <source>
        <dbReference type="SAM" id="Phobius"/>
    </source>
</evidence>
<feature type="transmembrane region" description="Helical" evidence="1">
    <location>
        <begin position="88"/>
        <end position="107"/>
    </location>
</feature>
<comment type="caution">
    <text evidence="3">The sequence shown here is derived from an EMBL/GenBank/DDBJ whole genome shotgun (WGS) entry which is preliminary data.</text>
</comment>
<accession>A0A9P4N8S5</accession>
<name>A0A9P4N8S5_9PLEO</name>
<dbReference type="OrthoDB" id="5313995at2759"/>